<proteinExistence type="predicted"/>
<accession>A0A0N5AJ28</accession>
<reference evidence="2" key="1">
    <citation type="submission" date="2017-02" db="UniProtKB">
        <authorList>
            <consortium name="WormBaseParasite"/>
        </authorList>
    </citation>
    <scope>IDENTIFICATION</scope>
</reference>
<evidence type="ECO:0000313" key="1">
    <source>
        <dbReference type="Proteomes" id="UP000046393"/>
    </source>
</evidence>
<dbReference type="WBParaSite" id="SMUV_0000444901-mRNA-1">
    <property type="protein sequence ID" value="SMUV_0000444901-mRNA-1"/>
    <property type="gene ID" value="SMUV_0000444901"/>
</dbReference>
<evidence type="ECO:0000313" key="2">
    <source>
        <dbReference type="WBParaSite" id="SMUV_0000444901-mRNA-1"/>
    </source>
</evidence>
<dbReference type="AlphaFoldDB" id="A0A0N5AJ28"/>
<dbReference type="Proteomes" id="UP000046393">
    <property type="component" value="Unplaced"/>
</dbReference>
<sequence length="68" mass="8050">MELLSDLFVSLQKATNILRRKKFYNSGQYLLASEGEKKRLLHSNAEDSLRWEYGEEKIVFHCQITFLI</sequence>
<name>A0A0N5AJ28_9BILA</name>
<organism evidence="1 2">
    <name type="scientific">Syphacia muris</name>
    <dbReference type="NCBI Taxonomy" id="451379"/>
    <lineage>
        <taxon>Eukaryota</taxon>
        <taxon>Metazoa</taxon>
        <taxon>Ecdysozoa</taxon>
        <taxon>Nematoda</taxon>
        <taxon>Chromadorea</taxon>
        <taxon>Rhabditida</taxon>
        <taxon>Spirurina</taxon>
        <taxon>Oxyuridomorpha</taxon>
        <taxon>Oxyuroidea</taxon>
        <taxon>Oxyuridae</taxon>
        <taxon>Syphacia</taxon>
    </lineage>
</organism>
<protein>
    <submittedName>
        <fullName evidence="2">Uncharacterized protein</fullName>
    </submittedName>
</protein>
<keyword evidence="1" id="KW-1185">Reference proteome</keyword>